<dbReference type="InterPro" id="IPR017972">
    <property type="entry name" value="Cyt_P450_CS"/>
</dbReference>
<keyword evidence="5 9" id="KW-0560">Oxidoreductase</keyword>
<organism evidence="10 11">
    <name type="scientific">Sphaerulina musiva (strain SO2202)</name>
    <name type="common">Poplar stem canker fungus</name>
    <name type="synonym">Septoria musiva</name>
    <dbReference type="NCBI Taxonomy" id="692275"/>
    <lineage>
        <taxon>Eukaryota</taxon>
        <taxon>Fungi</taxon>
        <taxon>Dikarya</taxon>
        <taxon>Ascomycota</taxon>
        <taxon>Pezizomycotina</taxon>
        <taxon>Dothideomycetes</taxon>
        <taxon>Dothideomycetidae</taxon>
        <taxon>Mycosphaerellales</taxon>
        <taxon>Mycosphaerellaceae</taxon>
        <taxon>Sphaerulina</taxon>
    </lineage>
</organism>
<dbReference type="InterPro" id="IPR001128">
    <property type="entry name" value="Cyt_P450"/>
</dbReference>
<dbReference type="eggNOG" id="KOG0157">
    <property type="taxonomic scope" value="Eukaryota"/>
</dbReference>
<protein>
    <submittedName>
        <fullName evidence="10">Cytochrome P450</fullName>
    </submittedName>
</protein>
<dbReference type="GO" id="GO:0016705">
    <property type="term" value="F:oxidoreductase activity, acting on paired donors, with incorporation or reduction of molecular oxygen"/>
    <property type="evidence" value="ECO:0007669"/>
    <property type="project" value="InterPro"/>
</dbReference>
<evidence type="ECO:0000313" key="11">
    <source>
        <dbReference type="Proteomes" id="UP000016931"/>
    </source>
</evidence>
<sequence length="424" mass="48545">MLATQFHDFEIGQRRINQFYPLLGNSIFSSDGAFWQHSRALFRPQFIRENINDLEETEKGSRTLIEALGPVDSKGWTSVRQLQPLLFNFTLDTASSFLFGESINSQSLMMRESSESDSPVSQDQAKQKQFMADFELANVYMFKRIRFQSLYWINDSLDLRRAIRRMRQYIEQFVQKAIASAASTTLKQENKKYNLLSALAEQTQDHEELRNQLLAILVAGRDTTAGLLGWSFARLAIHPDIFHKLRTHILSDFPPSSSSSTITFEKVKACRYLQHFLHEVLRLHPNVPFNNRQAAVDTTLPTGGGPDGTAPIVVAKGTTIAFSVYLMHRRPDLWGEDVLEFRPERWEEERRGSKWQFLPFSGGPRVCLGQQFALVEASYVIIRILQTFDAIVPGDVMEMSRLRKGLGLTLWPRDGVPVKFHRAD</sequence>
<keyword evidence="11" id="KW-1185">Reference proteome</keyword>
<evidence type="ECO:0000256" key="2">
    <source>
        <dbReference type="ARBA" id="ARBA00010617"/>
    </source>
</evidence>
<dbReference type="HOGENOM" id="CLU_001570_27_0_1"/>
<dbReference type="PRINTS" id="PR00385">
    <property type="entry name" value="P450"/>
</dbReference>
<reference evidence="10 11" key="1">
    <citation type="journal article" date="2012" name="PLoS Pathog.">
        <title>Diverse lifestyles and strategies of plant pathogenesis encoded in the genomes of eighteen Dothideomycetes fungi.</title>
        <authorList>
            <person name="Ohm R.A."/>
            <person name="Feau N."/>
            <person name="Henrissat B."/>
            <person name="Schoch C.L."/>
            <person name="Horwitz B.A."/>
            <person name="Barry K.W."/>
            <person name="Condon B.J."/>
            <person name="Copeland A.C."/>
            <person name="Dhillon B."/>
            <person name="Glaser F."/>
            <person name="Hesse C.N."/>
            <person name="Kosti I."/>
            <person name="LaButti K."/>
            <person name="Lindquist E.A."/>
            <person name="Lucas S."/>
            <person name="Salamov A.A."/>
            <person name="Bradshaw R.E."/>
            <person name="Ciuffetti L."/>
            <person name="Hamelin R.C."/>
            <person name="Kema G.H.J."/>
            <person name="Lawrence C."/>
            <person name="Scott J.A."/>
            <person name="Spatafora J.W."/>
            <person name="Turgeon B.G."/>
            <person name="de Wit P.J.G.M."/>
            <person name="Zhong S."/>
            <person name="Goodwin S.B."/>
            <person name="Grigoriev I.V."/>
        </authorList>
    </citation>
    <scope>NUCLEOTIDE SEQUENCE [LARGE SCALE GENOMIC DNA]</scope>
    <source>
        <strain evidence="10 11">SO2202</strain>
    </source>
</reference>
<dbReference type="PRINTS" id="PR00463">
    <property type="entry name" value="EP450I"/>
</dbReference>
<evidence type="ECO:0000256" key="5">
    <source>
        <dbReference type="ARBA" id="ARBA00023002"/>
    </source>
</evidence>
<dbReference type="PANTHER" id="PTHR24287:SF1">
    <property type="entry name" value="P450, PUTATIVE (EUROFUNG)-RELATED"/>
    <property type="match status" value="1"/>
</dbReference>
<keyword evidence="6 8" id="KW-0408">Iron</keyword>
<dbReference type="RefSeq" id="XP_016764639.1">
    <property type="nucleotide sequence ID" value="XM_016909382.1"/>
</dbReference>
<dbReference type="OrthoDB" id="1470350at2759"/>
<evidence type="ECO:0000313" key="10">
    <source>
        <dbReference type="EMBL" id="EMF16518.1"/>
    </source>
</evidence>
<dbReference type="GO" id="GO:0020037">
    <property type="term" value="F:heme binding"/>
    <property type="evidence" value="ECO:0007669"/>
    <property type="project" value="InterPro"/>
</dbReference>
<evidence type="ECO:0000256" key="7">
    <source>
        <dbReference type="ARBA" id="ARBA00023033"/>
    </source>
</evidence>
<dbReference type="SUPFAM" id="SSF48264">
    <property type="entry name" value="Cytochrome P450"/>
    <property type="match status" value="1"/>
</dbReference>
<dbReference type="AlphaFoldDB" id="N1QLI3"/>
<dbReference type="PANTHER" id="PTHR24287">
    <property type="entry name" value="P450, PUTATIVE (EUROFUNG)-RELATED"/>
    <property type="match status" value="1"/>
</dbReference>
<dbReference type="EMBL" id="KB456260">
    <property type="protein sequence ID" value="EMF16518.1"/>
    <property type="molecule type" value="Genomic_DNA"/>
</dbReference>
<comment type="similarity">
    <text evidence="2 9">Belongs to the cytochrome P450 family.</text>
</comment>
<evidence type="ECO:0000256" key="8">
    <source>
        <dbReference type="PIRSR" id="PIRSR602401-1"/>
    </source>
</evidence>
<dbReference type="PROSITE" id="PS00086">
    <property type="entry name" value="CYTOCHROME_P450"/>
    <property type="match status" value="1"/>
</dbReference>
<gene>
    <name evidence="10" type="ORF">SEPMUDRAFT_55938</name>
</gene>
<keyword evidence="4 8" id="KW-0479">Metal-binding</keyword>
<dbReference type="OMA" id="HGVICES"/>
<evidence type="ECO:0000256" key="1">
    <source>
        <dbReference type="ARBA" id="ARBA00001971"/>
    </source>
</evidence>
<dbReference type="GeneID" id="27906519"/>
<evidence type="ECO:0000256" key="9">
    <source>
        <dbReference type="RuleBase" id="RU000461"/>
    </source>
</evidence>
<name>N1QLI3_SPHMS</name>
<comment type="cofactor">
    <cofactor evidence="1 8">
        <name>heme</name>
        <dbReference type="ChEBI" id="CHEBI:30413"/>
    </cofactor>
</comment>
<dbReference type="STRING" id="692275.N1QLI3"/>
<dbReference type="Pfam" id="PF00067">
    <property type="entry name" value="p450"/>
    <property type="match status" value="1"/>
</dbReference>
<dbReference type="CDD" id="cd11063">
    <property type="entry name" value="CYP52"/>
    <property type="match status" value="1"/>
</dbReference>
<accession>N1QLI3</accession>
<dbReference type="Gene3D" id="1.10.630.10">
    <property type="entry name" value="Cytochrome P450"/>
    <property type="match status" value="1"/>
</dbReference>
<evidence type="ECO:0000256" key="4">
    <source>
        <dbReference type="ARBA" id="ARBA00022723"/>
    </source>
</evidence>
<dbReference type="InterPro" id="IPR036396">
    <property type="entry name" value="Cyt_P450_sf"/>
</dbReference>
<proteinExistence type="inferred from homology"/>
<dbReference type="InterPro" id="IPR047146">
    <property type="entry name" value="Cyt_P450_E_CYP52_fungi"/>
</dbReference>
<evidence type="ECO:0000256" key="3">
    <source>
        <dbReference type="ARBA" id="ARBA00022617"/>
    </source>
</evidence>
<feature type="binding site" description="axial binding residue" evidence="8">
    <location>
        <position position="367"/>
    </location>
    <ligand>
        <name>heme</name>
        <dbReference type="ChEBI" id="CHEBI:30413"/>
    </ligand>
    <ligandPart>
        <name>Fe</name>
        <dbReference type="ChEBI" id="CHEBI:18248"/>
    </ligandPart>
</feature>
<evidence type="ECO:0000256" key="6">
    <source>
        <dbReference type="ARBA" id="ARBA00023004"/>
    </source>
</evidence>
<dbReference type="GO" id="GO:0004497">
    <property type="term" value="F:monooxygenase activity"/>
    <property type="evidence" value="ECO:0007669"/>
    <property type="project" value="UniProtKB-KW"/>
</dbReference>
<dbReference type="InterPro" id="IPR002401">
    <property type="entry name" value="Cyt_P450_E_grp-I"/>
</dbReference>
<keyword evidence="7 9" id="KW-0503">Monooxygenase</keyword>
<dbReference type="Proteomes" id="UP000016931">
    <property type="component" value="Unassembled WGS sequence"/>
</dbReference>
<keyword evidence="3 8" id="KW-0349">Heme</keyword>
<dbReference type="GO" id="GO:0005506">
    <property type="term" value="F:iron ion binding"/>
    <property type="evidence" value="ECO:0007669"/>
    <property type="project" value="InterPro"/>
</dbReference>